<gene>
    <name evidence="1" type="ORF">ABIC75_002241</name>
</gene>
<comment type="caution">
    <text evidence="1">The sequence shown here is derived from an EMBL/GenBank/DDBJ whole genome shotgun (WGS) entry which is preliminary data.</text>
</comment>
<accession>A0ABV2JUK9</accession>
<sequence>MDNVRQMAAMAALNKMLRQGHFSVSVVRDIASMFDIVPDPEAMAILKPLHCVDYAEMPRELYAALPGLVQKALSGSPIFQFELKHGPEPLALAAGAGRGRGLFRKLLGGADG</sequence>
<reference evidence="1 2" key="1">
    <citation type="submission" date="2024-06" db="EMBL/GenBank/DDBJ databases">
        <title>Sorghum-associated microbial communities from plants grown in Nebraska, USA.</title>
        <authorList>
            <person name="Schachtman D."/>
        </authorList>
    </citation>
    <scope>NUCLEOTIDE SEQUENCE [LARGE SCALE GENOMIC DNA]</scope>
    <source>
        <strain evidence="1 2">1073</strain>
    </source>
</reference>
<protein>
    <submittedName>
        <fullName evidence="1">Uncharacterized protein</fullName>
    </submittedName>
</protein>
<name>A0ABV2JUK9_9GAMM</name>
<dbReference type="RefSeq" id="WP_354013915.1">
    <property type="nucleotide sequence ID" value="NZ_JBEPMU010000003.1"/>
</dbReference>
<evidence type="ECO:0000313" key="1">
    <source>
        <dbReference type="EMBL" id="MET3652509.1"/>
    </source>
</evidence>
<organism evidence="1 2">
    <name type="scientific">Dyella japonica</name>
    <dbReference type="NCBI Taxonomy" id="231455"/>
    <lineage>
        <taxon>Bacteria</taxon>
        <taxon>Pseudomonadati</taxon>
        <taxon>Pseudomonadota</taxon>
        <taxon>Gammaproteobacteria</taxon>
        <taxon>Lysobacterales</taxon>
        <taxon>Rhodanobacteraceae</taxon>
        <taxon>Dyella</taxon>
    </lineage>
</organism>
<proteinExistence type="predicted"/>
<dbReference type="EMBL" id="JBEPMU010000003">
    <property type="protein sequence ID" value="MET3652509.1"/>
    <property type="molecule type" value="Genomic_DNA"/>
</dbReference>
<dbReference type="Proteomes" id="UP001549184">
    <property type="component" value="Unassembled WGS sequence"/>
</dbReference>
<keyword evidence="2" id="KW-1185">Reference proteome</keyword>
<evidence type="ECO:0000313" key="2">
    <source>
        <dbReference type="Proteomes" id="UP001549184"/>
    </source>
</evidence>